<keyword evidence="2" id="KW-1185">Reference proteome</keyword>
<dbReference type="KEGG" id="cko:CKO_00713"/>
<name>A8AEF2_CITK8</name>
<protein>
    <submittedName>
        <fullName evidence="1">Uncharacterized protein</fullName>
    </submittedName>
</protein>
<evidence type="ECO:0000313" key="2">
    <source>
        <dbReference type="Proteomes" id="UP000008148"/>
    </source>
</evidence>
<gene>
    <name evidence="1" type="ordered locus">CKO_00713</name>
</gene>
<dbReference type="EMBL" id="CP000822">
    <property type="protein sequence ID" value="ABV11865.1"/>
    <property type="molecule type" value="Genomic_DNA"/>
</dbReference>
<proteinExistence type="predicted"/>
<dbReference type="AlphaFoldDB" id="A8AEF2"/>
<accession>A8AEF2</accession>
<sequence length="47" mass="5249">MRQGEMDGNLAFCYLDWYRAAEIPIIAAFDASASPSLTSRLIRSLNL</sequence>
<dbReference type="HOGENOM" id="CLU_3166198_0_0_6"/>
<reference evidence="1 2" key="1">
    <citation type="submission" date="2007-08" db="EMBL/GenBank/DDBJ databases">
        <authorList>
            <consortium name="The Citrobacter koseri Genome Sequencing Project"/>
            <person name="McClelland M."/>
            <person name="Sanderson E.K."/>
            <person name="Porwollik S."/>
            <person name="Spieth J."/>
            <person name="Clifton W.S."/>
            <person name="Latreille P."/>
            <person name="Courtney L."/>
            <person name="Wang C."/>
            <person name="Pepin K."/>
            <person name="Bhonagiri V."/>
            <person name="Nash W."/>
            <person name="Johnson M."/>
            <person name="Thiruvilangam P."/>
            <person name="Wilson R."/>
        </authorList>
    </citation>
    <scope>NUCLEOTIDE SEQUENCE [LARGE SCALE GENOMIC DNA]</scope>
    <source>
        <strain evidence="2">ATCC BAA-895 / CDC 4225-83 / SGSC4696</strain>
    </source>
</reference>
<organism evidence="1 2">
    <name type="scientific">Citrobacter koseri (strain ATCC BAA-895 / CDC 4225-83 / SGSC4696)</name>
    <dbReference type="NCBI Taxonomy" id="290338"/>
    <lineage>
        <taxon>Bacteria</taxon>
        <taxon>Pseudomonadati</taxon>
        <taxon>Pseudomonadota</taxon>
        <taxon>Gammaproteobacteria</taxon>
        <taxon>Enterobacterales</taxon>
        <taxon>Enterobacteriaceae</taxon>
        <taxon>Citrobacter</taxon>
    </lineage>
</organism>
<dbReference type="Proteomes" id="UP000008148">
    <property type="component" value="Chromosome"/>
</dbReference>
<evidence type="ECO:0000313" key="1">
    <source>
        <dbReference type="EMBL" id="ABV11865.1"/>
    </source>
</evidence>